<dbReference type="GO" id="GO:0051082">
    <property type="term" value="F:unfolded protein binding"/>
    <property type="evidence" value="ECO:0007669"/>
    <property type="project" value="TreeGrafter"/>
</dbReference>
<dbReference type="OrthoDB" id="408631at2759"/>
<feature type="non-terminal residue" evidence="2">
    <location>
        <position position="1"/>
    </location>
</feature>
<evidence type="ECO:0000313" key="3">
    <source>
        <dbReference type="Proteomes" id="UP000070700"/>
    </source>
</evidence>
<feature type="non-terminal residue" evidence="2">
    <location>
        <position position="172"/>
    </location>
</feature>
<sequence>SSSRDLSDEIDRLLETYLSLLDQYTTLRAQLSAQQISTQQNLARAKFHAPLGVHYGESMYDGRMQAQRRCVCRETTTLDIVAVESAACSEEGDTTSAGNENGVQEKIARRDPIRMFGLLVPEALRRAHGDAVVMVERIVPEICRVDREMGELEIRIRRARKYRAKAEEREMK</sequence>
<dbReference type="PANTHER" id="PTHR31996">
    <property type="entry name" value="COILED-COIL DOMAIN-CONTAINING PROTEIN 115"/>
    <property type="match status" value="1"/>
</dbReference>
<dbReference type="InterPro" id="IPR040357">
    <property type="entry name" value="Vma22/CCDC115"/>
</dbReference>
<evidence type="ECO:0000313" key="2">
    <source>
        <dbReference type="EMBL" id="KUJ19535.1"/>
    </source>
</evidence>
<dbReference type="RefSeq" id="XP_018073890.1">
    <property type="nucleotide sequence ID" value="XM_018208248.1"/>
</dbReference>
<name>A0A194XH51_MOLSC</name>
<gene>
    <name evidence="2" type="ORF">LY89DRAFT_546268</name>
</gene>
<dbReference type="PANTHER" id="PTHR31996:SF2">
    <property type="entry name" value="COILED-COIL DOMAIN-CONTAINING PROTEIN 115"/>
    <property type="match status" value="1"/>
</dbReference>
<protein>
    <recommendedName>
        <fullName evidence="1">Vacuolar ATPase assembly protein VMA22</fullName>
    </recommendedName>
</protein>
<dbReference type="GO" id="GO:0070072">
    <property type="term" value="P:vacuolar proton-transporting V-type ATPase complex assembly"/>
    <property type="evidence" value="ECO:0007669"/>
    <property type="project" value="InterPro"/>
</dbReference>
<dbReference type="InParanoid" id="A0A194XH51"/>
<keyword evidence="3" id="KW-1185">Reference proteome</keyword>
<proteinExistence type="predicted"/>
<dbReference type="KEGG" id="psco:LY89DRAFT_546268"/>
<dbReference type="GeneID" id="28817974"/>
<dbReference type="GO" id="GO:1990871">
    <property type="term" value="C:Vma12-Vma22 assembly complex"/>
    <property type="evidence" value="ECO:0007669"/>
    <property type="project" value="TreeGrafter"/>
</dbReference>
<evidence type="ECO:0000256" key="1">
    <source>
        <dbReference type="ARBA" id="ARBA00093634"/>
    </source>
</evidence>
<dbReference type="EMBL" id="KQ947411">
    <property type="protein sequence ID" value="KUJ19535.1"/>
    <property type="molecule type" value="Genomic_DNA"/>
</dbReference>
<dbReference type="STRING" id="149040.A0A194XH51"/>
<accession>A0A194XH51</accession>
<reference evidence="2 3" key="1">
    <citation type="submission" date="2015-10" db="EMBL/GenBank/DDBJ databases">
        <title>Full genome of DAOMC 229536 Phialocephala scopiformis, a fungal endophyte of spruce producing the potent anti-insectan compound rugulosin.</title>
        <authorList>
            <consortium name="DOE Joint Genome Institute"/>
            <person name="Walker A.K."/>
            <person name="Frasz S.L."/>
            <person name="Seifert K.A."/>
            <person name="Miller J.D."/>
            <person name="Mondo S.J."/>
            <person name="Labutti K."/>
            <person name="Lipzen A."/>
            <person name="Dockter R."/>
            <person name="Kennedy M."/>
            <person name="Grigoriev I.V."/>
            <person name="Spatafora J.W."/>
        </authorList>
    </citation>
    <scope>NUCLEOTIDE SEQUENCE [LARGE SCALE GENOMIC DNA]</scope>
    <source>
        <strain evidence="2 3">CBS 120377</strain>
    </source>
</reference>
<dbReference type="Pfam" id="PF21730">
    <property type="entry name" value="Vma22_CCDC115"/>
    <property type="match status" value="1"/>
</dbReference>
<dbReference type="AlphaFoldDB" id="A0A194XH51"/>
<dbReference type="Proteomes" id="UP000070700">
    <property type="component" value="Unassembled WGS sequence"/>
</dbReference>
<organism evidence="2 3">
    <name type="scientific">Mollisia scopiformis</name>
    <name type="common">Conifer needle endophyte fungus</name>
    <name type="synonym">Phialocephala scopiformis</name>
    <dbReference type="NCBI Taxonomy" id="149040"/>
    <lineage>
        <taxon>Eukaryota</taxon>
        <taxon>Fungi</taxon>
        <taxon>Dikarya</taxon>
        <taxon>Ascomycota</taxon>
        <taxon>Pezizomycotina</taxon>
        <taxon>Leotiomycetes</taxon>
        <taxon>Helotiales</taxon>
        <taxon>Mollisiaceae</taxon>
        <taxon>Mollisia</taxon>
    </lineage>
</organism>